<dbReference type="EMBL" id="RAPN01000001">
    <property type="protein sequence ID" value="RKD92650.1"/>
    <property type="molecule type" value="Genomic_DNA"/>
</dbReference>
<dbReference type="SUPFAM" id="SSF46955">
    <property type="entry name" value="Putative DNA-binding domain"/>
    <property type="match status" value="1"/>
</dbReference>
<dbReference type="InterPro" id="IPR009061">
    <property type="entry name" value="DNA-bd_dom_put_sf"/>
</dbReference>
<accession>A0A419WAZ5</accession>
<protein>
    <submittedName>
        <fullName evidence="2">AlpA family transcriptional regulator</fullName>
    </submittedName>
</protein>
<comment type="caution">
    <text evidence="2">The sequence shown here is derived from an EMBL/GenBank/DDBJ whole genome shotgun (WGS) entry which is preliminary data.</text>
</comment>
<dbReference type="AlphaFoldDB" id="A0A419WAZ5"/>
<evidence type="ECO:0000313" key="2">
    <source>
        <dbReference type="EMBL" id="RKD92650.1"/>
    </source>
</evidence>
<dbReference type="RefSeq" id="WP_120274308.1">
    <property type="nucleotide sequence ID" value="NZ_RAPN01000001.1"/>
</dbReference>
<feature type="domain" description="Helix-turn-helix" evidence="1">
    <location>
        <begin position="25"/>
        <end position="74"/>
    </location>
</feature>
<evidence type="ECO:0000313" key="3">
    <source>
        <dbReference type="Proteomes" id="UP000283387"/>
    </source>
</evidence>
<dbReference type="GO" id="GO:0003677">
    <property type="term" value="F:DNA binding"/>
    <property type="evidence" value="ECO:0007669"/>
    <property type="project" value="InterPro"/>
</dbReference>
<organism evidence="2 3">
    <name type="scientific">Mangrovibacterium diazotrophicum</name>
    <dbReference type="NCBI Taxonomy" id="1261403"/>
    <lineage>
        <taxon>Bacteria</taxon>
        <taxon>Pseudomonadati</taxon>
        <taxon>Bacteroidota</taxon>
        <taxon>Bacteroidia</taxon>
        <taxon>Marinilabiliales</taxon>
        <taxon>Prolixibacteraceae</taxon>
        <taxon>Mangrovibacterium</taxon>
    </lineage>
</organism>
<dbReference type="InterPro" id="IPR041657">
    <property type="entry name" value="HTH_17"/>
</dbReference>
<sequence>MDDLKLSERLERIERILFKATKKVLNFDEACDYTGISRSYMYKLTSSRVIPHSKPTGKIIFFDREKLDEWLLKRPTLTMEDIERQAPNYILNNKKKKA</sequence>
<dbReference type="InterPro" id="IPR010093">
    <property type="entry name" value="SinI_DNA-bd"/>
</dbReference>
<reference evidence="2 3" key="1">
    <citation type="submission" date="2018-09" db="EMBL/GenBank/DDBJ databases">
        <title>Genomic Encyclopedia of Archaeal and Bacterial Type Strains, Phase II (KMG-II): from individual species to whole genera.</title>
        <authorList>
            <person name="Goeker M."/>
        </authorList>
    </citation>
    <scope>NUCLEOTIDE SEQUENCE [LARGE SCALE GENOMIC DNA]</scope>
    <source>
        <strain evidence="2 3">DSM 27148</strain>
    </source>
</reference>
<dbReference type="NCBIfam" id="TIGR01764">
    <property type="entry name" value="excise"/>
    <property type="match status" value="1"/>
</dbReference>
<evidence type="ECO:0000259" key="1">
    <source>
        <dbReference type="Pfam" id="PF12728"/>
    </source>
</evidence>
<proteinExistence type="predicted"/>
<dbReference type="Pfam" id="PF12728">
    <property type="entry name" value="HTH_17"/>
    <property type="match status" value="1"/>
</dbReference>
<keyword evidence="3" id="KW-1185">Reference proteome</keyword>
<dbReference type="Proteomes" id="UP000283387">
    <property type="component" value="Unassembled WGS sequence"/>
</dbReference>
<name>A0A419WAZ5_9BACT</name>
<gene>
    <name evidence="2" type="ORF">BC643_3025</name>
</gene>
<dbReference type="OrthoDB" id="597977at2"/>